<dbReference type="InterPro" id="IPR050708">
    <property type="entry name" value="T6SS_VgrG/RHS"/>
</dbReference>
<dbReference type="InterPro" id="IPR054030">
    <property type="entry name" value="Gp5_Vgr_C"/>
</dbReference>
<name>A0A2T1A9Y9_TRISK</name>
<dbReference type="Gene3D" id="4.10.220.110">
    <property type="match status" value="1"/>
</dbReference>
<dbReference type="Gene3D" id="2.40.50.230">
    <property type="entry name" value="Gp5 N-terminal domain"/>
    <property type="match status" value="1"/>
</dbReference>
<dbReference type="SUPFAM" id="SSF69349">
    <property type="entry name" value="Phage fibre proteins"/>
    <property type="match status" value="1"/>
</dbReference>
<feature type="domain" description="Gp5/Type VI secretion system Vgr C-terminal trimerisation" evidence="5">
    <location>
        <begin position="468"/>
        <end position="576"/>
    </location>
</feature>
<dbReference type="InterPro" id="IPR017847">
    <property type="entry name" value="T6SS_RhsGE_Vgr_subset"/>
</dbReference>
<dbReference type="InterPro" id="IPR006531">
    <property type="entry name" value="Gp5/Vgr_OB"/>
</dbReference>
<dbReference type="Pfam" id="PF22178">
    <property type="entry name" value="Gp5_trimer_C"/>
    <property type="match status" value="1"/>
</dbReference>
<evidence type="ECO:0000259" key="5">
    <source>
        <dbReference type="Pfam" id="PF22178"/>
    </source>
</evidence>
<evidence type="ECO:0000256" key="1">
    <source>
        <dbReference type="ARBA" id="ARBA00004613"/>
    </source>
</evidence>
<proteinExistence type="inferred from homology"/>
<comment type="similarity">
    <text evidence="2">Belongs to the VgrG protein family.</text>
</comment>
<dbReference type="RefSeq" id="WP_243395061.1">
    <property type="nucleotide sequence ID" value="NZ_PVUF01000015.1"/>
</dbReference>
<dbReference type="PANTHER" id="PTHR32305:SF15">
    <property type="entry name" value="PROTEIN RHSA-RELATED"/>
    <property type="match status" value="1"/>
</dbReference>
<comment type="subcellular location">
    <subcellularLocation>
        <location evidence="1">Secreted</location>
    </subcellularLocation>
</comment>
<dbReference type="SUPFAM" id="SSF69255">
    <property type="entry name" value="gp5 N-terminal domain-like"/>
    <property type="match status" value="1"/>
</dbReference>
<dbReference type="EMBL" id="PVUF01000015">
    <property type="protein sequence ID" value="PRZ45423.1"/>
    <property type="molecule type" value="Genomic_DNA"/>
</dbReference>
<evidence type="ECO:0000313" key="7">
    <source>
        <dbReference type="Proteomes" id="UP000237718"/>
    </source>
</evidence>
<dbReference type="Pfam" id="PF05954">
    <property type="entry name" value="Phage_GPD"/>
    <property type="match status" value="1"/>
</dbReference>
<dbReference type="Gene3D" id="3.55.50.10">
    <property type="entry name" value="Baseplate protein-like domains"/>
    <property type="match status" value="1"/>
</dbReference>
<dbReference type="NCBIfam" id="TIGR01646">
    <property type="entry name" value="vgr_GE"/>
    <property type="match status" value="1"/>
</dbReference>
<reference evidence="6 7" key="1">
    <citation type="submission" date="2018-03" db="EMBL/GenBank/DDBJ databases">
        <title>Genomic Encyclopedia of Archaeal and Bacterial Type Strains, Phase II (KMG-II): from individual species to whole genera.</title>
        <authorList>
            <person name="Goeker M."/>
        </authorList>
    </citation>
    <scope>NUCLEOTIDE SEQUENCE [LARGE SCALE GENOMIC DNA]</scope>
    <source>
        <strain evidence="6 7">DSM 25328</strain>
    </source>
</reference>
<dbReference type="Gene3D" id="2.30.110.50">
    <property type="match status" value="1"/>
</dbReference>
<dbReference type="SUPFAM" id="SSF69279">
    <property type="entry name" value="Phage tail proteins"/>
    <property type="match status" value="2"/>
</dbReference>
<gene>
    <name evidence="6" type="ORF">CLV89_1156</name>
</gene>
<protein>
    <submittedName>
        <fullName evidence="6">Type VI secretion system secreted protein VgrG</fullName>
    </submittedName>
</protein>
<dbReference type="InterPro" id="IPR037026">
    <property type="entry name" value="Vgr_OB-fold_dom_sf"/>
</dbReference>
<dbReference type="AlphaFoldDB" id="A0A2T1A9Y9"/>
<evidence type="ECO:0000313" key="6">
    <source>
        <dbReference type="EMBL" id="PRZ45423.1"/>
    </source>
</evidence>
<feature type="domain" description="Gp5/Type VI secretion system Vgr protein OB-fold" evidence="4">
    <location>
        <begin position="386"/>
        <end position="451"/>
    </location>
</feature>
<keyword evidence="3" id="KW-0964">Secreted</keyword>
<dbReference type="InterPro" id="IPR006533">
    <property type="entry name" value="T6SS_Vgr_RhsGE"/>
</dbReference>
<evidence type="ECO:0000256" key="3">
    <source>
        <dbReference type="ARBA" id="ARBA00022525"/>
    </source>
</evidence>
<evidence type="ECO:0000259" key="4">
    <source>
        <dbReference type="Pfam" id="PF04717"/>
    </source>
</evidence>
<comment type="caution">
    <text evidence="6">The sequence shown here is derived from an EMBL/GenBank/DDBJ whole genome shotgun (WGS) entry which is preliminary data.</text>
</comment>
<dbReference type="Proteomes" id="UP000237718">
    <property type="component" value="Unassembled WGS sequence"/>
</dbReference>
<dbReference type="GO" id="GO:0005576">
    <property type="term" value="C:extracellular region"/>
    <property type="evidence" value="ECO:0007669"/>
    <property type="project" value="UniProtKB-SubCell"/>
</dbReference>
<dbReference type="NCBIfam" id="TIGR03361">
    <property type="entry name" value="VI_Rhs_Vgr"/>
    <property type="match status" value="1"/>
</dbReference>
<organism evidence="6 7">
    <name type="scientific">Tritonibacter scottomollicae</name>
    <name type="common">Epibacterium scottomollicae</name>
    <dbReference type="NCBI Taxonomy" id="483013"/>
    <lineage>
        <taxon>Bacteria</taxon>
        <taxon>Pseudomonadati</taxon>
        <taxon>Pseudomonadota</taxon>
        <taxon>Alphaproteobacteria</taxon>
        <taxon>Rhodobacterales</taxon>
        <taxon>Paracoccaceae</taxon>
        <taxon>Tritonibacter</taxon>
    </lineage>
</organism>
<accession>A0A2T1A9Y9</accession>
<sequence length="649" mass="71016">MSAFMQDARLGRLITTLGSETLALIRFDGTDALNGLFEYAVEALAPRDDIDFDELLGTHATVTIDGAEGAAHFDGIITEVSWRGPGENGWRYDLRLRPWFWLAGKRRNLRIFHNKTVVEILQDLLSDYAHLGNPHLEIALSDDYPELEYTVQYRESDLDFARRLMERFGISFHYRHGQGTHALVLSDDALSHEAVGPRPYYGISQNKGAKGEHFWTWGPERRLTAGSARLTDYNFKTPMAAMEAERIRDAQYAEGHLEVYDYPGDYRELGRGKTVAQLRSDEERGGDVRQFASGDVTNLKPGHIVPLEGGDAVPGNGAKYLCLWARYSFISQSYGSNLEGVSADRPFTADYRLMPVDAPMVPPRETPLPTVRGPQTAVVVGEGEIDCDDHGRILVHFHWDLEKAYSMRCRVSQNWAGQGWGGLVIPRIGMEVVVEFLEGDPDKPLVTGCVYNGRNRPPVELPAKRSRSVFKTKSHQGQGFNELTFEDQSGEEFIYMHAQKDLNMHVENSSMRRVEFDDNVSVGNASNLDVAADRTETIEGSLNLTVTGPILEKTDADRGNDVGGSYAISAGGDLTIKAGGEIVLDASKITLVAGGSALVVEGGAVNAAPVLNVGSASPGAAALPPIPAVLKAAAGEGTPFVSHCPLKDE</sequence>
<dbReference type="Pfam" id="PF04717">
    <property type="entry name" value="Phage_base_V"/>
    <property type="match status" value="1"/>
</dbReference>
<evidence type="ECO:0000256" key="2">
    <source>
        <dbReference type="ARBA" id="ARBA00005558"/>
    </source>
</evidence>
<dbReference type="PANTHER" id="PTHR32305">
    <property type="match status" value="1"/>
</dbReference>